<dbReference type="InterPro" id="IPR016024">
    <property type="entry name" value="ARM-type_fold"/>
</dbReference>
<evidence type="ECO:0008006" key="3">
    <source>
        <dbReference type="Google" id="ProtNLM"/>
    </source>
</evidence>
<dbReference type="Pfam" id="PF13646">
    <property type="entry name" value="HEAT_2"/>
    <property type="match status" value="2"/>
</dbReference>
<dbReference type="AlphaFoldDB" id="A0A402AY73"/>
<keyword evidence="2" id="KW-1185">Reference proteome</keyword>
<dbReference type="InterPro" id="IPR004155">
    <property type="entry name" value="PBS_lyase_HEAT"/>
</dbReference>
<organism evidence="1 2">
    <name type="scientific">Dictyobacter kobayashii</name>
    <dbReference type="NCBI Taxonomy" id="2014872"/>
    <lineage>
        <taxon>Bacteria</taxon>
        <taxon>Bacillati</taxon>
        <taxon>Chloroflexota</taxon>
        <taxon>Ktedonobacteria</taxon>
        <taxon>Ktedonobacterales</taxon>
        <taxon>Dictyobacteraceae</taxon>
        <taxon>Dictyobacter</taxon>
    </lineage>
</organism>
<proteinExistence type="predicted"/>
<protein>
    <recommendedName>
        <fullName evidence="3">HEAT repeat domain-containing protein</fullName>
    </recommendedName>
</protein>
<accession>A0A402AY73</accession>
<dbReference type="Gene3D" id="1.25.10.10">
    <property type="entry name" value="Leucine-rich Repeat Variant"/>
    <property type="match status" value="1"/>
</dbReference>
<sequence>MGEEDSDERADDTPLSMALISEDALDALATLGEEAPLDVMLTALNDSFTGVRRAAVRALRQLKGHVSPSVLTVALRNGDGYEREYVVEQLELWSEPSVIPILLSCLDDPEKDVREQAVKAMTTLSEYVVLEDILPFVEARSSSTRSAALELLARLKKPVPMDLLRQALIDPASGYVSQPFMF</sequence>
<evidence type="ECO:0000313" key="1">
    <source>
        <dbReference type="EMBL" id="GCE24056.1"/>
    </source>
</evidence>
<reference evidence="2" key="1">
    <citation type="submission" date="2018-12" db="EMBL/GenBank/DDBJ databases">
        <title>Tengunoibacter tsumagoiensis gen. nov., sp. nov., Dictyobacter kobayashii sp. nov., D. alpinus sp. nov., and D. joshuensis sp. nov. and description of Dictyobacteraceae fam. nov. within the order Ktedonobacterales isolated from Tengu-no-mugimeshi.</title>
        <authorList>
            <person name="Wang C.M."/>
            <person name="Zheng Y."/>
            <person name="Sakai Y."/>
            <person name="Toyoda A."/>
            <person name="Minakuchi Y."/>
            <person name="Abe K."/>
            <person name="Yokota A."/>
            <person name="Yabe S."/>
        </authorList>
    </citation>
    <scope>NUCLEOTIDE SEQUENCE [LARGE SCALE GENOMIC DNA]</scope>
    <source>
        <strain evidence="2">Uno11</strain>
    </source>
</reference>
<comment type="caution">
    <text evidence="1">The sequence shown here is derived from an EMBL/GenBank/DDBJ whole genome shotgun (WGS) entry which is preliminary data.</text>
</comment>
<evidence type="ECO:0000313" key="2">
    <source>
        <dbReference type="Proteomes" id="UP000287188"/>
    </source>
</evidence>
<name>A0A402AY73_9CHLR</name>
<dbReference type="SUPFAM" id="SSF48371">
    <property type="entry name" value="ARM repeat"/>
    <property type="match status" value="1"/>
</dbReference>
<dbReference type="InterPro" id="IPR011989">
    <property type="entry name" value="ARM-like"/>
</dbReference>
<dbReference type="Proteomes" id="UP000287188">
    <property type="component" value="Unassembled WGS sequence"/>
</dbReference>
<gene>
    <name evidence="1" type="ORF">KDK_78560</name>
</gene>
<dbReference type="InterPro" id="IPR021133">
    <property type="entry name" value="HEAT_type_2"/>
</dbReference>
<dbReference type="EMBL" id="BIFS01000002">
    <property type="protein sequence ID" value="GCE24056.1"/>
    <property type="molecule type" value="Genomic_DNA"/>
</dbReference>
<dbReference type="SMART" id="SM00567">
    <property type="entry name" value="EZ_HEAT"/>
    <property type="match status" value="4"/>
</dbReference>
<dbReference type="PROSITE" id="PS50077">
    <property type="entry name" value="HEAT_REPEAT"/>
    <property type="match status" value="1"/>
</dbReference>